<sequence length="217" mass="24517">MKRVILRFGEWLTSVGERTGIRVLVYNPIIWSHYLISARRCGAVFSKAVHEQFPGIRTSQDVGAGTGGYVFRLKQSGVDATGVEYSPMGRWLASLQGVELKEFDCAAPNALSNTGSFDLVYSIEVAEHIPEQLSNNFVECMIGRSDLVIFSAAVPGQGGHGHINEQDQSYWREKFEARGYAYRQEESQRFSSRLQELGFRGWLPYNVQVFRRDPERA</sequence>
<dbReference type="KEGG" id="luo:HHL09_14685"/>
<dbReference type="GO" id="GO:0008757">
    <property type="term" value="F:S-adenosylmethionine-dependent methyltransferase activity"/>
    <property type="evidence" value="ECO:0007669"/>
    <property type="project" value="InterPro"/>
</dbReference>
<evidence type="ECO:0000259" key="1">
    <source>
        <dbReference type="Pfam" id="PF08241"/>
    </source>
</evidence>
<protein>
    <submittedName>
        <fullName evidence="2">Class I SAM-dependent methyltransferase</fullName>
    </submittedName>
</protein>
<evidence type="ECO:0000313" key="3">
    <source>
        <dbReference type="Proteomes" id="UP000501812"/>
    </source>
</evidence>
<keyword evidence="3" id="KW-1185">Reference proteome</keyword>
<organism evidence="2 3">
    <name type="scientific">Luteolibacter luteus</name>
    <dbReference type="NCBI Taxonomy" id="2728835"/>
    <lineage>
        <taxon>Bacteria</taxon>
        <taxon>Pseudomonadati</taxon>
        <taxon>Verrucomicrobiota</taxon>
        <taxon>Verrucomicrobiia</taxon>
        <taxon>Verrucomicrobiales</taxon>
        <taxon>Verrucomicrobiaceae</taxon>
        <taxon>Luteolibacter</taxon>
    </lineage>
</organism>
<dbReference type="Pfam" id="PF08241">
    <property type="entry name" value="Methyltransf_11"/>
    <property type="match status" value="1"/>
</dbReference>
<dbReference type="EMBL" id="CP051774">
    <property type="protein sequence ID" value="QJE96981.1"/>
    <property type="molecule type" value="Genomic_DNA"/>
</dbReference>
<dbReference type="SUPFAM" id="SSF53335">
    <property type="entry name" value="S-adenosyl-L-methionine-dependent methyltransferases"/>
    <property type="match status" value="1"/>
</dbReference>
<gene>
    <name evidence="2" type="ORF">HHL09_14685</name>
</gene>
<dbReference type="CDD" id="cd02440">
    <property type="entry name" value="AdoMet_MTases"/>
    <property type="match status" value="1"/>
</dbReference>
<proteinExistence type="predicted"/>
<name>A0A858RK75_9BACT</name>
<dbReference type="GO" id="GO:0032259">
    <property type="term" value="P:methylation"/>
    <property type="evidence" value="ECO:0007669"/>
    <property type="project" value="UniProtKB-KW"/>
</dbReference>
<reference evidence="2 3" key="1">
    <citation type="submission" date="2020-04" db="EMBL/GenBank/DDBJ databases">
        <title>Luteolibacter sp. G-1-1-1 isolated from soil.</title>
        <authorList>
            <person name="Dahal R.H."/>
        </authorList>
    </citation>
    <scope>NUCLEOTIDE SEQUENCE [LARGE SCALE GENOMIC DNA]</scope>
    <source>
        <strain evidence="2 3">G-1-1-1</strain>
    </source>
</reference>
<evidence type="ECO:0000313" key="2">
    <source>
        <dbReference type="EMBL" id="QJE96981.1"/>
    </source>
</evidence>
<feature type="domain" description="Methyltransferase type 11" evidence="1">
    <location>
        <begin position="61"/>
        <end position="134"/>
    </location>
</feature>
<dbReference type="AlphaFoldDB" id="A0A858RK75"/>
<dbReference type="Proteomes" id="UP000501812">
    <property type="component" value="Chromosome"/>
</dbReference>
<dbReference type="Gene3D" id="3.40.50.150">
    <property type="entry name" value="Vaccinia Virus protein VP39"/>
    <property type="match status" value="1"/>
</dbReference>
<dbReference type="InterPro" id="IPR013216">
    <property type="entry name" value="Methyltransf_11"/>
</dbReference>
<accession>A0A858RK75</accession>
<keyword evidence="2" id="KW-0808">Transferase</keyword>
<dbReference type="RefSeq" id="WP_169455381.1">
    <property type="nucleotide sequence ID" value="NZ_CP051774.1"/>
</dbReference>
<dbReference type="InterPro" id="IPR029063">
    <property type="entry name" value="SAM-dependent_MTases_sf"/>
</dbReference>
<keyword evidence="2" id="KW-0489">Methyltransferase</keyword>